<sequence length="178" mass="20547">MQLTVGPMTLVHPVYSSPFHRASTSLLGQDLLNQLKPPIDFQRLKIWAQVPEPLPIPRPLSENHCNCHKERRLQTAYSPPRHKPKTGQEPRHNLRDHSGQNAAKLDPTARRAPNAHNPRLRQANDRSRLHRLYQPAEAEHRHGLHPHTNTDLDPQDHLEQTFALHRRNWEDSADGRKA</sequence>
<dbReference type="Proteomes" id="UP001497482">
    <property type="component" value="Chromosome 15"/>
</dbReference>
<gene>
    <name evidence="2" type="ORF">KC01_LOCUS12908</name>
</gene>
<proteinExistence type="predicted"/>
<feature type="compositionally biased region" description="Basic and acidic residues" evidence="1">
    <location>
        <begin position="86"/>
        <end position="98"/>
    </location>
</feature>
<evidence type="ECO:0000313" key="3">
    <source>
        <dbReference type="Proteomes" id="UP001497482"/>
    </source>
</evidence>
<organism evidence="2 3">
    <name type="scientific">Knipowitschia caucasica</name>
    <name type="common">Caucasian dwarf goby</name>
    <name type="synonym">Pomatoschistus caucasicus</name>
    <dbReference type="NCBI Taxonomy" id="637954"/>
    <lineage>
        <taxon>Eukaryota</taxon>
        <taxon>Metazoa</taxon>
        <taxon>Chordata</taxon>
        <taxon>Craniata</taxon>
        <taxon>Vertebrata</taxon>
        <taxon>Euteleostomi</taxon>
        <taxon>Actinopterygii</taxon>
        <taxon>Neopterygii</taxon>
        <taxon>Teleostei</taxon>
        <taxon>Neoteleostei</taxon>
        <taxon>Acanthomorphata</taxon>
        <taxon>Gobiaria</taxon>
        <taxon>Gobiiformes</taxon>
        <taxon>Gobioidei</taxon>
        <taxon>Gobiidae</taxon>
        <taxon>Gobiinae</taxon>
        <taxon>Knipowitschia</taxon>
    </lineage>
</organism>
<name>A0AAV2JXJ7_KNICA</name>
<evidence type="ECO:0000313" key="2">
    <source>
        <dbReference type="EMBL" id="CAL1582269.1"/>
    </source>
</evidence>
<feature type="region of interest" description="Disordered" evidence="1">
    <location>
        <begin position="72"/>
        <end position="127"/>
    </location>
</feature>
<keyword evidence="3" id="KW-1185">Reference proteome</keyword>
<protein>
    <submittedName>
        <fullName evidence="2">Uncharacterized protein</fullName>
    </submittedName>
</protein>
<reference evidence="2 3" key="1">
    <citation type="submission" date="2024-04" db="EMBL/GenBank/DDBJ databases">
        <authorList>
            <person name="Waldvogel A.-M."/>
            <person name="Schoenle A."/>
        </authorList>
    </citation>
    <scope>NUCLEOTIDE SEQUENCE [LARGE SCALE GENOMIC DNA]</scope>
</reference>
<dbReference type="EMBL" id="OZ035837">
    <property type="protein sequence ID" value="CAL1582269.1"/>
    <property type="molecule type" value="Genomic_DNA"/>
</dbReference>
<evidence type="ECO:0000256" key="1">
    <source>
        <dbReference type="SAM" id="MobiDB-lite"/>
    </source>
</evidence>
<dbReference type="AlphaFoldDB" id="A0AAV2JXJ7"/>
<accession>A0AAV2JXJ7</accession>